<keyword evidence="1" id="KW-1133">Transmembrane helix</keyword>
<dbReference type="PANTHER" id="PTHR28008">
    <property type="entry name" value="DOMAIN PROTEIN, PUTATIVE (AFU_ORTHOLOGUE AFUA_3G10980)-RELATED"/>
    <property type="match status" value="1"/>
</dbReference>
<keyword evidence="4" id="KW-1185">Reference proteome</keyword>
<gene>
    <name evidence="3" type="ORF">PEPS_02240</name>
</gene>
<organism evidence="3 4">
    <name type="scientific">Persicobacter psychrovividus</name>
    <dbReference type="NCBI Taxonomy" id="387638"/>
    <lineage>
        <taxon>Bacteria</taxon>
        <taxon>Pseudomonadati</taxon>
        <taxon>Bacteroidota</taxon>
        <taxon>Cytophagia</taxon>
        <taxon>Cytophagales</taxon>
        <taxon>Persicobacteraceae</taxon>
        <taxon>Persicobacter</taxon>
    </lineage>
</organism>
<dbReference type="Pfam" id="PF04892">
    <property type="entry name" value="VanZ"/>
    <property type="match status" value="1"/>
</dbReference>
<evidence type="ECO:0000313" key="3">
    <source>
        <dbReference type="EMBL" id="BDC97943.1"/>
    </source>
</evidence>
<dbReference type="PANTHER" id="PTHR28008:SF1">
    <property type="entry name" value="DOMAIN PROTEIN, PUTATIVE (AFU_ORTHOLOGUE AFUA_3G10980)-RELATED"/>
    <property type="match status" value="1"/>
</dbReference>
<keyword evidence="1" id="KW-0812">Transmembrane</keyword>
<feature type="transmembrane region" description="Helical" evidence="1">
    <location>
        <begin position="84"/>
        <end position="102"/>
    </location>
</feature>
<dbReference type="InterPro" id="IPR006976">
    <property type="entry name" value="VanZ-like"/>
</dbReference>
<dbReference type="NCBIfam" id="NF037970">
    <property type="entry name" value="vanZ_1"/>
    <property type="match status" value="1"/>
</dbReference>
<evidence type="ECO:0000313" key="4">
    <source>
        <dbReference type="Proteomes" id="UP001354989"/>
    </source>
</evidence>
<protein>
    <recommendedName>
        <fullName evidence="2">VanZ-like domain-containing protein</fullName>
    </recommendedName>
</protein>
<keyword evidence="1" id="KW-0472">Membrane</keyword>
<dbReference type="EMBL" id="AP025292">
    <property type="protein sequence ID" value="BDC97943.1"/>
    <property type="molecule type" value="Genomic_DNA"/>
</dbReference>
<accession>A0ABM7VAK2</accession>
<evidence type="ECO:0000256" key="1">
    <source>
        <dbReference type="SAM" id="Phobius"/>
    </source>
</evidence>
<feature type="transmembrane region" description="Helical" evidence="1">
    <location>
        <begin position="54"/>
        <end position="72"/>
    </location>
</feature>
<evidence type="ECO:0000259" key="2">
    <source>
        <dbReference type="Pfam" id="PF04892"/>
    </source>
</evidence>
<reference evidence="3 4" key="1">
    <citation type="submission" date="2021-12" db="EMBL/GenBank/DDBJ databases">
        <title>Genome sequencing of bacteria with rrn-lacking chromosome and rrn-plasmid.</title>
        <authorList>
            <person name="Anda M."/>
            <person name="Iwasaki W."/>
        </authorList>
    </citation>
    <scope>NUCLEOTIDE SEQUENCE [LARGE SCALE GENOMIC DNA]</scope>
    <source>
        <strain evidence="3 4">NBRC 101262</strain>
    </source>
</reference>
<feature type="domain" description="VanZ-like" evidence="2">
    <location>
        <begin position="17"/>
        <end position="101"/>
    </location>
</feature>
<dbReference type="Proteomes" id="UP001354989">
    <property type="component" value="Chromosome"/>
</dbReference>
<name>A0ABM7VAK2_9BACT</name>
<proteinExistence type="predicted"/>
<sequence length="104" mass="12014">MTLLPSQSLPQGVDWYISFDKFAHITIFAVLSWLMTHGSHKQHTFQTMRKYPRAWTISCCISLGVIIEILQTTVSNRQFELLDILADTIGVFIGLVVFFFVYNR</sequence>
<feature type="transmembrane region" description="Helical" evidence="1">
    <location>
        <begin position="15"/>
        <end position="34"/>
    </location>
</feature>